<feature type="non-terminal residue" evidence="2">
    <location>
        <position position="253"/>
    </location>
</feature>
<proteinExistence type="predicted"/>
<sequence length="253" mass="27001">MPHPIGLAPDDAHRGRVDDYAELRKAELVAARVAARPDPIHKPDDSAAEVYLVLVRGSVIVLPNRKATPPAPSKEEPLGPSPDDCGRADVADVRHEFLSLFRKSCHEPLPIRVDALHNLRHDGSLLPGAQALPPAAVPPEAAAVAGDAVARPERQPAHSELPPAGVLLHGNHAQPVPLVPRPDLVAGRRGEVDEAAPHARLPPSVLKVDQAHDRGDLPQRCVPVTPFRKLGCRRPPGETCRLLLDDGAASLLL</sequence>
<dbReference type="AlphaFoldDB" id="A0A061QIG8"/>
<dbReference type="EMBL" id="GBEZ01027825">
    <property type="protein sequence ID" value="JAC59528.1"/>
    <property type="molecule type" value="Transcribed_RNA"/>
</dbReference>
<gene>
    <name evidence="2" type="ORF">TSPGSL018_31195</name>
</gene>
<evidence type="ECO:0000256" key="1">
    <source>
        <dbReference type="SAM" id="MobiDB-lite"/>
    </source>
</evidence>
<accession>A0A061QIG8</accession>
<reference evidence="2" key="1">
    <citation type="submission" date="2014-05" db="EMBL/GenBank/DDBJ databases">
        <title>The transcriptome of the halophilic microalga Tetraselmis sp. GSL018 isolated from the Great Salt Lake, Utah.</title>
        <authorList>
            <person name="Jinkerson R.E."/>
            <person name="D'Adamo S."/>
            <person name="Posewitz M.C."/>
        </authorList>
    </citation>
    <scope>NUCLEOTIDE SEQUENCE</scope>
    <source>
        <strain evidence="2">GSL018</strain>
    </source>
</reference>
<protein>
    <submittedName>
        <fullName evidence="2">Uncharacterized protein</fullName>
    </submittedName>
</protein>
<evidence type="ECO:0000313" key="2">
    <source>
        <dbReference type="EMBL" id="JAC59528.1"/>
    </source>
</evidence>
<organism evidence="2">
    <name type="scientific">Tetraselmis sp. GSL018</name>
    <dbReference type="NCBI Taxonomy" id="582737"/>
    <lineage>
        <taxon>Eukaryota</taxon>
        <taxon>Viridiplantae</taxon>
        <taxon>Chlorophyta</taxon>
        <taxon>core chlorophytes</taxon>
        <taxon>Chlorodendrophyceae</taxon>
        <taxon>Chlorodendrales</taxon>
        <taxon>Chlorodendraceae</taxon>
        <taxon>Tetraselmis</taxon>
    </lineage>
</organism>
<name>A0A061QIG8_9CHLO</name>
<feature type="region of interest" description="Disordered" evidence="1">
    <location>
        <begin position="64"/>
        <end position="86"/>
    </location>
</feature>